<evidence type="ECO:0000256" key="3">
    <source>
        <dbReference type="ARBA" id="ARBA00022490"/>
    </source>
</evidence>
<evidence type="ECO:0000256" key="4">
    <source>
        <dbReference type="ARBA" id="ARBA00022683"/>
    </source>
</evidence>
<accession>A0ABQ2WRG8</accession>
<dbReference type="SUPFAM" id="SSF55594">
    <property type="entry name" value="HPr-like"/>
    <property type="match status" value="1"/>
</dbReference>
<keyword evidence="3" id="KW-0963">Cytoplasm</keyword>
<evidence type="ECO:0000259" key="5">
    <source>
        <dbReference type="PROSITE" id="PS51350"/>
    </source>
</evidence>
<sequence length="92" mass="9594">MAAKLSAQVTIINQLGLHARAATKLVQLTQQFNAQVQLVQDDGKSADAGSVLALLMLASSKGKTLTVTTEGEDAADALQAVIELINTGFNEL</sequence>
<keyword evidence="7" id="KW-1185">Reference proteome</keyword>
<gene>
    <name evidence="6" type="primary">ptsO</name>
    <name evidence="6" type="ORF">GCM10008111_27640</name>
</gene>
<comment type="similarity">
    <text evidence="2">Belongs to the HPr family.</text>
</comment>
<proteinExistence type="inferred from homology"/>
<dbReference type="NCBIfam" id="TIGR01003">
    <property type="entry name" value="PTS_HPr_family"/>
    <property type="match status" value="1"/>
</dbReference>
<evidence type="ECO:0000313" key="7">
    <source>
        <dbReference type="Proteomes" id="UP000634667"/>
    </source>
</evidence>
<organism evidence="6 7">
    <name type="scientific">Alishewanella tabrizica</name>
    <dbReference type="NCBI Taxonomy" id="671278"/>
    <lineage>
        <taxon>Bacteria</taxon>
        <taxon>Pseudomonadati</taxon>
        <taxon>Pseudomonadota</taxon>
        <taxon>Gammaproteobacteria</taxon>
        <taxon>Alteromonadales</taxon>
        <taxon>Alteromonadaceae</taxon>
        <taxon>Alishewanella</taxon>
    </lineage>
</organism>
<protein>
    <submittedName>
        <fullName evidence="6">Phosphate ABC transporter permease</fullName>
    </submittedName>
</protein>
<dbReference type="Proteomes" id="UP000634667">
    <property type="component" value="Unassembled WGS sequence"/>
</dbReference>
<dbReference type="InterPro" id="IPR035895">
    <property type="entry name" value="HPr-like_sf"/>
</dbReference>
<dbReference type="PANTHER" id="PTHR33705:SF2">
    <property type="entry name" value="PHOSPHOCARRIER PROTEIN NPR"/>
    <property type="match status" value="1"/>
</dbReference>
<comment type="subcellular location">
    <subcellularLocation>
        <location evidence="1">Cytoplasm</location>
    </subcellularLocation>
</comment>
<evidence type="ECO:0000256" key="1">
    <source>
        <dbReference type="ARBA" id="ARBA00004496"/>
    </source>
</evidence>
<comment type="caution">
    <text evidence="6">The sequence shown here is derived from an EMBL/GenBank/DDBJ whole genome shotgun (WGS) entry which is preliminary data.</text>
</comment>
<keyword evidence="4" id="KW-0598">Phosphotransferase system</keyword>
<dbReference type="Pfam" id="PF00381">
    <property type="entry name" value="PTS-HPr"/>
    <property type="match status" value="1"/>
</dbReference>
<dbReference type="PROSITE" id="PS00369">
    <property type="entry name" value="PTS_HPR_HIS"/>
    <property type="match status" value="1"/>
</dbReference>
<dbReference type="PANTHER" id="PTHR33705">
    <property type="entry name" value="PHOSPHOCARRIER PROTEIN HPR"/>
    <property type="match status" value="1"/>
</dbReference>
<evidence type="ECO:0000313" key="6">
    <source>
        <dbReference type="EMBL" id="GGW69989.1"/>
    </source>
</evidence>
<feature type="domain" description="HPr" evidence="5">
    <location>
        <begin position="4"/>
        <end position="92"/>
    </location>
</feature>
<dbReference type="InterPro" id="IPR000032">
    <property type="entry name" value="HPr-like"/>
</dbReference>
<dbReference type="PRINTS" id="PR00107">
    <property type="entry name" value="PHOSPHOCPHPR"/>
</dbReference>
<name>A0ABQ2WRG8_9ALTE</name>
<dbReference type="InterPro" id="IPR050399">
    <property type="entry name" value="HPr"/>
</dbReference>
<evidence type="ECO:0000256" key="2">
    <source>
        <dbReference type="ARBA" id="ARBA00010736"/>
    </source>
</evidence>
<dbReference type="PROSITE" id="PS51350">
    <property type="entry name" value="PTS_HPR_DOM"/>
    <property type="match status" value="1"/>
</dbReference>
<dbReference type="EMBL" id="BMYR01000012">
    <property type="protein sequence ID" value="GGW69989.1"/>
    <property type="molecule type" value="Genomic_DNA"/>
</dbReference>
<reference evidence="7" key="1">
    <citation type="journal article" date="2019" name="Int. J. Syst. Evol. Microbiol.">
        <title>The Global Catalogue of Microorganisms (GCM) 10K type strain sequencing project: providing services to taxonomists for standard genome sequencing and annotation.</title>
        <authorList>
            <consortium name="The Broad Institute Genomics Platform"/>
            <consortium name="The Broad Institute Genome Sequencing Center for Infectious Disease"/>
            <person name="Wu L."/>
            <person name="Ma J."/>
        </authorList>
    </citation>
    <scope>NUCLEOTIDE SEQUENCE [LARGE SCALE GENOMIC DNA]</scope>
    <source>
        <strain evidence="7">KCTC 23723</strain>
    </source>
</reference>
<dbReference type="InterPro" id="IPR001020">
    <property type="entry name" value="PTS_HPr_His_P_site"/>
</dbReference>
<dbReference type="RefSeq" id="WP_189483823.1">
    <property type="nucleotide sequence ID" value="NZ_BMYR01000012.1"/>
</dbReference>
<dbReference type="Gene3D" id="3.30.1340.10">
    <property type="entry name" value="HPr-like"/>
    <property type="match status" value="1"/>
</dbReference>